<evidence type="ECO:0000259" key="1">
    <source>
        <dbReference type="Pfam" id="PF05168"/>
    </source>
</evidence>
<proteinExistence type="predicted"/>
<accession>A0A1I4R5M4</accession>
<name>A0A1I4R5M4_9EURY</name>
<reference evidence="3" key="1">
    <citation type="submission" date="2016-10" db="EMBL/GenBank/DDBJ databases">
        <authorList>
            <person name="Varghese N."/>
            <person name="Submissions S."/>
        </authorList>
    </citation>
    <scope>NUCLEOTIDE SEQUENCE [LARGE SCALE GENOMIC DNA]</scope>
    <source>
        <strain evidence="3">Mob M</strain>
    </source>
</reference>
<keyword evidence="3" id="KW-1185">Reference proteome</keyword>
<evidence type="ECO:0000313" key="2">
    <source>
        <dbReference type="EMBL" id="SFM47539.1"/>
    </source>
</evidence>
<dbReference type="InterPro" id="IPR007842">
    <property type="entry name" value="HEPN_dom"/>
</dbReference>
<dbReference type="AlphaFoldDB" id="A0A1I4R5M4"/>
<dbReference type="Proteomes" id="UP000198535">
    <property type="component" value="Unassembled WGS sequence"/>
</dbReference>
<dbReference type="Pfam" id="PF05168">
    <property type="entry name" value="HEPN"/>
    <property type="match status" value="1"/>
</dbReference>
<dbReference type="RefSeq" id="WP_091935161.1">
    <property type="nucleotide sequence ID" value="NZ_FOUJ01000002.1"/>
</dbReference>
<sequence>MDHPDIDTCIREAEIIEKMYMDLLEGTTQKRMKRVDDGSTGLQNVEYRICLINSKNEPLQRALFERYGDWYEACRESIQASTSRSRRSKYDKFSGFNETMLSLIGLKDPVSNSNEKSDLKKEFRASFDVMVSMLNSMEPLPLIASAQNGHERMSIIEQMNSELDEAERLYEQGSVRSAGLIAGDALEIYLRMLCEVNDLEPEPEETIAAMVQRLRDIGRANEPDQEMLETIDYLVVLSDRCTTTDENDVDLEDGARELIDRVREMIFLAFC</sequence>
<gene>
    <name evidence="2" type="ORF">SAMN04488696_1375</name>
</gene>
<protein>
    <recommendedName>
        <fullName evidence="1">HEPN domain-containing protein</fullName>
    </recommendedName>
</protein>
<organism evidence="2 3">
    <name type="scientific">Methanolobus profundi</name>
    <dbReference type="NCBI Taxonomy" id="487685"/>
    <lineage>
        <taxon>Archaea</taxon>
        <taxon>Methanobacteriati</taxon>
        <taxon>Methanobacteriota</taxon>
        <taxon>Stenosarchaea group</taxon>
        <taxon>Methanomicrobia</taxon>
        <taxon>Methanosarcinales</taxon>
        <taxon>Methanosarcinaceae</taxon>
        <taxon>Methanolobus</taxon>
    </lineage>
</organism>
<dbReference type="EMBL" id="FOUJ01000002">
    <property type="protein sequence ID" value="SFM47539.1"/>
    <property type="molecule type" value="Genomic_DNA"/>
</dbReference>
<feature type="domain" description="HEPN" evidence="1">
    <location>
        <begin position="156"/>
        <end position="266"/>
    </location>
</feature>
<dbReference type="OrthoDB" id="104975at2157"/>
<evidence type="ECO:0000313" key="3">
    <source>
        <dbReference type="Proteomes" id="UP000198535"/>
    </source>
</evidence>